<dbReference type="Proteomes" id="UP000887013">
    <property type="component" value="Unassembled WGS sequence"/>
</dbReference>
<organism evidence="1 2">
    <name type="scientific">Nephila pilipes</name>
    <name type="common">Giant wood spider</name>
    <name type="synonym">Nephila maculata</name>
    <dbReference type="NCBI Taxonomy" id="299642"/>
    <lineage>
        <taxon>Eukaryota</taxon>
        <taxon>Metazoa</taxon>
        <taxon>Ecdysozoa</taxon>
        <taxon>Arthropoda</taxon>
        <taxon>Chelicerata</taxon>
        <taxon>Arachnida</taxon>
        <taxon>Araneae</taxon>
        <taxon>Araneomorphae</taxon>
        <taxon>Entelegynae</taxon>
        <taxon>Araneoidea</taxon>
        <taxon>Nephilidae</taxon>
        <taxon>Nephila</taxon>
    </lineage>
</organism>
<comment type="caution">
    <text evidence="1">The sequence shown here is derived from an EMBL/GenBank/DDBJ whole genome shotgun (WGS) entry which is preliminary data.</text>
</comment>
<dbReference type="AlphaFoldDB" id="A0A8X6MUT5"/>
<dbReference type="OrthoDB" id="1470350at2759"/>
<accession>A0A8X6MUT5</accession>
<evidence type="ECO:0000313" key="1">
    <source>
        <dbReference type="EMBL" id="GFS78874.1"/>
    </source>
</evidence>
<evidence type="ECO:0000313" key="2">
    <source>
        <dbReference type="Proteomes" id="UP000887013"/>
    </source>
</evidence>
<dbReference type="EMBL" id="BMAW01097267">
    <property type="protein sequence ID" value="GFS78874.1"/>
    <property type="molecule type" value="Genomic_DNA"/>
</dbReference>
<keyword evidence="2" id="KW-1185">Reference proteome</keyword>
<gene>
    <name evidence="1" type="ORF">NPIL_479541</name>
</gene>
<proteinExistence type="predicted"/>
<sequence>MLGTSVEALKNNNAQYIIAMNKLTDIFMARIIKFWEWPNFIFDLTTGKELKRLQKIIHDFTALPSAILGSTILEQCTDISSYILRMPVGELATYGERI</sequence>
<protein>
    <submittedName>
        <fullName evidence="1">Uncharacterized protein</fullName>
    </submittedName>
</protein>
<reference evidence="1" key="1">
    <citation type="submission" date="2020-08" db="EMBL/GenBank/DDBJ databases">
        <title>Multicomponent nature underlies the extraordinary mechanical properties of spider dragline silk.</title>
        <authorList>
            <person name="Kono N."/>
            <person name="Nakamura H."/>
            <person name="Mori M."/>
            <person name="Yoshida Y."/>
            <person name="Ohtoshi R."/>
            <person name="Malay A.D."/>
            <person name="Moran D.A.P."/>
            <person name="Tomita M."/>
            <person name="Numata K."/>
            <person name="Arakawa K."/>
        </authorList>
    </citation>
    <scope>NUCLEOTIDE SEQUENCE</scope>
</reference>
<name>A0A8X6MUT5_NEPPI</name>